<dbReference type="EMBL" id="JX649868">
    <property type="protein sequence ID" value="AGC71313.1"/>
    <property type="molecule type" value="Genomic_DNA"/>
</dbReference>
<dbReference type="GO" id="GO:0000150">
    <property type="term" value="F:DNA strand exchange activity"/>
    <property type="evidence" value="ECO:0007669"/>
    <property type="project" value="InterPro"/>
</dbReference>
<accession>L7VW90</accession>
<sequence>MAVRRQSNVRTGTGTRFGRAAIYARISLDKVGEAAGVGRQIDACRHLADLEGWSIDEVLVDNDLSAYSGACRPEYERLLDLVRRREIDVIVAYHPDRLYRRLADLVELTKVVASAGVEIRTVAAGHVDLNTASGRFTAQVLGAAAEHESARIGERVSAKHRQNAERGNAHGGGRSYGYRRVAQGQIEIVPDEASVIREAATRVLGGHSLASIVVDFNERGIPSAHGKRWRPGSLGMILRSGRITGLRESKGEVVGEANWEPILDRATWEQVRSRLTHAPIGRRPKVNLLAGMCRCAECGSVMAAVSERTDKELKPGQRPPRRTIACDKANRHGCGSNTVKADYVEQIVIDYVLAALEHTDIAAARARRAGGDAHQLVASIETDEQFLADLAADYGAQRINRAQFLAAQDPVHARLLLARRRLDQLIIDPNLDGTTFDAVTADSWDRLGLDQQRALVALFVEHVVIRKGKRGRYFDPSRVQPVPVEKGFR</sequence>
<dbReference type="PROSITE" id="PS51736">
    <property type="entry name" value="RECOMBINASES_3"/>
    <property type="match status" value="1"/>
</dbReference>
<dbReference type="InterPro" id="IPR036162">
    <property type="entry name" value="Resolvase-like_N_sf"/>
</dbReference>
<dbReference type="InterPro" id="IPR011109">
    <property type="entry name" value="DNA_bind_recombinase_dom"/>
</dbReference>
<dbReference type="GO" id="GO:0003677">
    <property type="term" value="F:DNA binding"/>
    <property type="evidence" value="ECO:0007669"/>
    <property type="project" value="InterPro"/>
</dbReference>
<dbReference type="PANTHER" id="PTHR30461:SF23">
    <property type="entry name" value="DNA RECOMBINASE-RELATED"/>
    <property type="match status" value="1"/>
</dbReference>
<evidence type="ECO:0000259" key="3">
    <source>
        <dbReference type="PROSITE" id="PS51737"/>
    </source>
</evidence>
<dbReference type="Pfam" id="PF07508">
    <property type="entry name" value="Recombinase"/>
    <property type="match status" value="1"/>
</dbReference>
<protein>
    <submittedName>
        <fullName evidence="4">Recombinase</fullName>
    </submittedName>
</protein>
<dbReference type="Pfam" id="PF13408">
    <property type="entry name" value="Zn_ribbon_recom"/>
    <property type="match status" value="1"/>
</dbReference>
<reference evidence="4" key="1">
    <citation type="submission" date="2012-09" db="EMBL/GenBank/DDBJ databases">
        <title>Metagenomic Characterization of a Microbial Community in Wastewater Detects High Levels of Antibiotic Resistance.</title>
        <authorList>
            <person name="Abrams M."/>
            <person name="Caldwell A."/>
            <person name="Vandaei E."/>
            <person name="Lee W."/>
            <person name="Perrott J."/>
            <person name="Khan S.Y."/>
            <person name="Ta J."/>
            <person name="Romero D."/>
            <person name="Nguyen V."/>
            <person name="Pourmand N."/>
            <person name="Ouverney C.C."/>
        </authorList>
    </citation>
    <scope>NUCLEOTIDE SEQUENCE</scope>
</reference>
<name>L7VW90_9BACT</name>
<evidence type="ECO:0000313" key="4">
    <source>
        <dbReference type="EMBL" id="AGC71313.1"/>
    </source>
</evidence>
<dbReference type="PANTHER" id="PTHR30461">
    <property type="entry name" value="DNA-INVERTASE FROM LAMBDOID PROPHAGE"/>
    <property type="match status" value="1"/>
</dbReference>
<feature type="domain" description="Recombinase" evidence="3">
    <location>
        <begin position="175"/>
        <end position="281"/>
    </location>
</feature>
<dbReference type="SUPFAM" id="SSF53041">
    <property type="entry name" value="Resolvase-like"/>
    <property type="match status" value="1"/>
</dbReference>
<dbReference type="SMART" id="SM00857">
    <property type="entry name" value="Resolvase"/>
    <property type="match status" value="1"/>
</dbReference>
<dbReference type="CDD" id="cd00338">
    <property type="entry name" value="Ser_Recombinase"/>
    <property type="match status" value="1"/>
</dbReference>
<dbReference type="InterPro" id="IPR006119">
    <property type="entry name" value="Resolv_N"/>
</dbReference>
<proteinExistence type="predicted"/>
<dbReference type="InterPro" id="IPR050639">
    <property type="entry name" value="SSR_resolvase"/>
</dbReference>
<evidence type="ECO:0000259" key="2">
    <source>
        <dbReference type="PROSITE" id="PS51736"/>
    </source>
</evidence>
<organism evidence="4">
    <name type="scientific">uncultured bacterium A1Q1_fos_515</name>
    <dbReference type="NCBI Taxonomy" id="1256581"/>
    <lineage>
        <taxon>Bacteria</taxon>
        <taxon>environmental samples</taxon>
    </lineage>
</organism>
<evidence type="ECO:0000256" key="1">
    <source>
        <dbReference type="SAM" id="MobiDB-lite"/>
    </source>
</evidence>
<dbReference type="Pfam" id="PF00239">
    <property type="entry name" value="Resolvase"/>
    <property type="match status" value="1"/>
</dbReference>
<feature type="region of interest" description="Disordered" evidence="1">
    <location>
        <begin position="155"/>
        <end position="175"/>
    </location>
</feature>
<dbReference type="Gene3D" id="3.90.1750.20">
    <property type="entry name" value="Putative Large Serine Recombinase, Chain B, Domain 2"/>
    <property type="match status" value="1"/>
</dbReference>
<dbReference type="InterPro" id="IPR038109">
    <property type="entry name" value="DNA_bind_recomb_sf"/>
</dbReference>
<dbReference type="AlphaFoldDB" id="L7VW90"/>
<dbReference type="PROSITE" id="PS51737">
    <property type="entry name" value="RECOMBINASE_DNA_BIND"/>
    <property type="match status" value="1"/>
</dbReference>
<dbReference type="Gene3D" id="3.40.50.1390">
    <property type="entry name" value="Resolvase, N-terminal catalytic domain"/>
    <property type="match status" value="1"/>
</dbReference>
<feature type="domain" description="Resolvase/invertase-type recombinase catalytic" evidence="2">
    <location>
        <begin position="19"/>
        <end position="167"/>
    </location>
</feature>
<feature type="compositionally biased region" description="Basic and acidic residues" evidence="1">
    <location>
        <begin position="155"/>
        <end position="168"/>
    </location>
</feature>
<dbReference type="InterPro" id="IPR025827">
    <property type="entry name" value="Zn_ribbon_recom_dom"/>
</dbReference>